<evidence type="ECO:0000313" key="6">
    <source>
        <dbReference type="EMBL" id="CAB4880278.1"/>
    </source>
</evidence>
<dbReference type="AlphaFoldDB" id="A0A6J7EEY2"/>
<comment type="similarity">
    <text evidence="1">Belongs to the MreC family.</text>
</comment>
<dbReference type="GO" id="GO:0008360">
    <property type="term" value="P:regulation of cell shape"/>
    <property type="evidence" value="ECO:0007669"/>
    <property type="project" value="UniProtKB-KW"/>
</dbReference>
<proteinExistence type="inferred from homology"/>
<dbReference type="InterPro" id="IPR007221">
    <property type="entry name" value="MreC"/>
</dbReference>
<evidence type="ECO:0000256" key="2">
    <source>
        <dbReference type="ARBA" id="ARBA00013855"/>
    </source>
</evidence>
<dbReference type="Gene3D" id="2.40.10.350">
    <property type="entry name" value="Rod shape-determining protein MreC, domain 2"/>
    <property type="match status" value="1"/>
</dbReference>
<dbReference type="EMBL" id="CAFBLU010000028">
    <property type="protein sequence ID" value="CAB4880278.1"/>
    <property type="molecule type" value="Genomic_DNA"/>
</dbReference>
<dbReference type="Pfam" id="PF04085">
    <property type="entry name" value="MreC"/>
    <property type="match status" value="1"/>
</dbReference>
<evidence type="ECO:0000256" key="1">
    <source>
        <dbReference type="ARBA" id="ARBA00009369"/>
    </source>
</evidence>
<reference evidence="6" key="1">
    <citation type="submission" date="2020-05" db="EMBL/GenBank/DDBJ databases">
        <authorList>
            <person name="Chiriac C."/>
            <person name="Salcher M."/>
            <person name="Ghai R."/>
            <person name="Kavagutti S V."/>
        </authorList>
    </citation>
    <scope>NUCLEOTIDE SEQUENCE</scope>
</reference>
<keyword evidence="3" id="KW-0133">Cell shape</keyword>
<gene>
    <name evidence="6" type="ORF">UFOPK3444_01336</name>
</gene>
<dbReference type="Gene3D" id="2.40.10.340">
    <property type="entry name" value="Rod shape-determining protein MreC, domain 1"/>
    <property type="match status" value="1"/>
</dbReference>
<feature type="domain" description="Rod shape-determining protein MreC beta-barrel core" evidence="5">
    <location>
        <begin position="127"/>
        <end position="279"/>
    </location>
</feature>
<name>A0A6J7EEY2_9ZZZZ</name>
<evidence type="ECO:0000259" key="5">
    <source>
        <dbReference type="Pfam" id="PF04085"/>
    </source>
</evidence>
<dbReference type="PANTHER" id="PTHR34138:SF1">
    <property type="entry name" value="CELL SHAPE-DETERMINING PROTEIN MREC"/>
    <property type="match status" value="1"/>
</dbReference>
<dbReference type="GO" id="GO:0005886">
    <property type="term" value="C:plasma membrane"/>
    <property type="evidence" value="ECO:0007669"/>
    <property type="project" value="TreeGrafter"/>
</dbReference>
<protein>
    <recommendedName>
        <fullName evidence="2">Cell shape-determining protein MreC</fullName>
    </recommendedName>
    <alternativeName>
        <fullName evidence="4">Cell shape protein MreC</fullName>
    </alternativeName>
</protein>
<dbReference type="InterPro" id="IPR042177">
    <property type="entry name" value="Cell/Rod_1"/>
</dbReference>
<dbReference type="InterPro" id="IPR042175">
    <property type="entry name" value="Cell/Rod_MreC_2"/>
</dbReference>
<dbReference type="PIRSF" id="PIRSF038471">
    <property type="entry name" value="MreC"/>
    <property type="match status" value="1"/>
</dbReference>
<organism evidence="6">
    <name type="scientific">freshwater metagenome</name>
    <dbReference type="NCBI Taxonomy" id="449393"/>
    <lineage>
        <taxon>unclassified sequences</taxon>
        <taxon>metagenomes</taxon>
        <taxon>ecological metagenomes</taxon>
    </lineage>
</organism>
<dbReference type="InterPro" id="IPR055342">
    <property type="entry name" value="MreC_beta-barrel_core"/>
</dbReference>
<evidence type="ECO:0000256" key="3">
    <source>
        <dbReference type="ARBA" id="ARBA00022960"/>
    </source>
</evidence>
<evidence type="ECO:0000256" key="4">
    <source>
        <dbReference type="ARBA" id="ARBA00032089"/>
    </source>
</evidence>
<dbReference type="PANTHER" id="PTHR34138">
    <property type="entry name" value="CELL SHAPE-DETERMINING PROTEIN MREC"/>
    <property type="match status" value="1"/>
</dbReference>
<sequence length="286" mass="30626">MLNDPFRRRRVVLALLVGVSLVLLTASFGSADSGPLRPVRNVVMTVLGPIEEGASAVLKPVRDLFGWFGSTLDAKGDAKRFKKERDELRRQIVDGKAALAENDRLRRLVGLSRRLGLSDYRPVSATVIGRSPTVWFATVQIDHGSDDGVRVNQPVIDGDGVVGTISAVTPGTAVVTLITDRESGVSVRVIGPGDEGTVVAADGTPGMLSMELLSRRSGVRVGDPIVTAGTRSGPLATLFPPNLPVGFVSRIDPDRLQTDGVVEVRPQADLNHLDEVVVLTRSTWRQ</sequence>
<dbReference type="NCBIfam" id="TIGR00219">
    <property type="entry name" value="mreC"/>
    <property type="match status" value="1"/>
</dbReference>
<accession>A0A6J7EEY2</accession>